<dbReference type="FunFam" id="1.20.1260.10:FF:000002">
    <property type="entry name" value="Ferritin, mitochondrial"/>
    <property type="match status" value="1"/>
</dbReference>
<comment type="similarity">
    <text evidence="1 9">Belongs to the ferritin family.</text>
</comment>
<dbReference type="InterPro" id="IPR012347">
    <property type="entry name" value="Ferritin-like"/>
</dbReference>
<keyword evidence="11" id="KW-1185">Reference proteome</keyword>
<evidence type="ECO:0000313" key="12">
    <source>
        <dbReference type="WBParaSite" id="maker-uti_cns_0016500-snap-gene-0.1-mRNA-1"/>
    </source>
</evidence>
<dbReference type="EC" id="1.16.3.1" evidence="9"/>
<keyword evidence="5 8" id="KW-0408">Iron</keyword>
<dbReference type="GO" id="GO:0008198">
    <property type="term" value="F:ferrous iron binding"/>
    <property type="evidence" value="ECO:0007669"/>
    <property type="project" value="TreeGrafter"/>
</dbReference>
<evidence type="ECO:0000256" key="3">
    <source>
        <dbReference type="ARBA" id="ARBA00022723"/>
    </source>
</evidence>
<dbReference type="GO" id="GO:0004322">
    <property type="term" value="F:ferroxidase activity"/>
    <property type="evidence" value="ECO:0007669"/>
    <property type="project" value="UniProtKB-EC"/>
</dbReference>
<dbReference type="WBParaSite" id="maker-uti_cns_0016500-snap-gene-0.1-mRNA-1">
    <property type="protein sequence ID" value="maker-uti_cns_0016500-snap-gene-0.1-mRNA-1"/>
    <property type="gene ID" value="maker-uti_cns_0016500-snap-gene-0.1"/>
</dbReference>
<evidence type="ECO:0000259" key="10">
    <source>
        <dbReference type="PROSITE" id="PS50905"/>
    </source>
</evidence>
<protein>
    <recommendedName>
        <fullName evidence="9">Ferritin</fullName>
        <ecNumber evidence="9">1.16.3.1</ecNumber>
    </recommendedName>
</protein>
<keyword evidence="4 9" id="KW-0560">Oxidoreductase</keyword>
<keyword evidence="2 9" id="KW-0409">Iron storage</keyword>
<dbReference type="Proteomes" id="UP000095280">
    <property type="component" value="Unplaced"/>
</dbReference>
<feature type="domain" description="Ferritin-like diiron" evidence="10">
    <location>
        <begin position="6"/>
        <end position="152"/>
    </location>
</feature>
<evidence type="ECO:0000256" key="1">
    <source>
        <dbReference type="ARBA" id="ARBA00007513"/>
    </source>
</evidence>
<feature type="binding site" evidence="8">
    <location>
        <position position="58"/>
    </location>
    <ligand>
        <name>Fe cation</name>
        <dbReference type="ChEBI" id="CHEBI:24875"/>
        <label>1</label>
    </ligand>
</feature>
<feature type="binding site" evidence="8">
    <location>
        <position position="103"/>
    </location>
    <ligand>
        <name>Fe cation</name>
        <dbReference type="ChEBI" id="CHEBI:24875"/>
        <label>1</label>
    </ligand>
</feature>
<proteinExistence type="inferred from homology"/>
<dbReference type="Gene3D" id="1.20.1260.10">
    <property type="match status" value="1"/>
</dbReference>
<comment type="catalytic activity">
    <reaction evidence="7 9">
        <text>4 Fe(2+) + O2 + 4 H(+) = 4 Fe(3+) + 2 H2O</text>
        <dbReference type="Rhea" id="RHEA:11148"/>
        <dbReference type="ChEBI" id="CHEBI:15377"/>
        <dbReference type="ChEBI" id="CHEBI:15378"/>
        <dbReference type="ChEBI" id="CHEBI:15379"/>
        <dbReference type="ChEBI" id="CHEBI:29033"/>
        <dbReference type="ChEBI" id="CHEBI:29034"/>
        <dbReference type="EC" id="1.16.3.1"/>
    </reaction>
</comment>
<dbReference type="CDD" id="cd01056">
    <property type="entry name" value="Euk_Ferritin"/>
    <property type="match status" value="1"/>
</dbReference>
<keyword evidence="3 8" id="KW-0479">Metal-binding</keyword>
<feature type="binding site" evidence="8">
    <location>
        <position position="61"/>
    </location>
    <ligand>
        <name>Fe cation</name>
        <dbReference type="ChEBI" id="CHEBI:24875"/>
        <label>1</label>
    </ligand>
</feature>
<feature type="binding site" evidence="8">
    <location>
        <position position="23"/>
    </location>
    <ligand>
        <name>Fe cation</name>
        <dbReference type="ChEBI" id="CHEBI:24875"/>
        <label>1</label>
    </ligand>
</feature>
<feature type="binding site" evidence="8">
    <location>
        <position position="134"/>
    </location>
    <ligand>
        <name>Fe cation</name>
        <dbReference type="ChEBI" id="CHEBI:24875"/>
        <label>1</label>
    </ligand>
</feature>
<evidence type="ECO:0000256" key="4">
    <source>
        <dbReference type="ARBA" id="ARBA00023002"/>
    </source>
</evidence>
<evidence type="ECO:0000313" key="11">
    <source>
        <dbReference type="Proteomes" id="UP000095280"/>
    </source>
</evidence>
<comment type="function">
    <text evidence="6">Stores iron in a soluble, non-toxic, readily available form. Important for iron homeostasis. Has ferroxidase activity. Iron is taken up in the ferrous form and deposited as ferric hydroxides after oxidation.</text>
</comment>
<dbReference type="GO" id="GO:0006826">
    <property type="term" value="P:iron ion transport"/>
    <property type="evidence" value="ECO:0007669"/>
    <property type="project" value="InterPro"/>
</dbReference>
<dbReference type="PANTHER" id="PTHR11431">
    <property type="entry name" value="FERRITIN"/>
    <property type="match status" value="1"/>
</dbReference>
<name>A0A1I8IUQ7_9PLAT</name>
<dbReference type="AlphaFoldDB" id="A0A1I8IUQ7"/>
<comment type="function">
    <text evidence="9">Stores iron in a soluble, non-toxic, readily available form. Important for iron homeostasis. Iron is taken up in the ferrous form and deposited as ferric hydroxides after oxidation.</text>
</comment>
<dbReference type="PROSITE" id="PS50905">
    <property type="entry name" value="FERRITIN_LIKE"/>
    <property type="match status" value="1"/>
</dbReference>
<evidence type="ECO:0000256" key="6">
    <source>
        <dbReference type="ARBA" id="ARBA00025111"/>
    </source>
</evidence>
<evidence type="ECO:0000256" key="9">
    <source>
        <dbReference type="RuleBase" id="RU361145"/>
    </source>
</evidence>
<accession>A0A1I8IUQ7</accession>
<dbReference type="InterPro" id="IPR008331">
    <property type="entry name" value="Ferritin_DPS_dom"/>
</dbReference>
<evidence type="ECO:0000256" key="7">
    <source>
        <dbReference type="ARBA" id="ARBA00047990"/>
    </source>
</evidence>
<evidence type="ECO:0000256" key="8">
    <source>
        <dbReference type="PIRSR" id="PIRSR601519-1"/>
    </source>
</evidence>
<dbReference type="InterPro" id="IPR001519">
    <property type="entry name" value="Ferritin"/>
</dbReference>
<evidence type="ECO:0000256" key="2">
    <source>
        <dbReference type="ARBA" id="ARBA00022434"/>
    </source>
</evidence>
<dbReference type="GO" id="GO:0008199">
    <property type="term" value="F:ferric iron binding"/>
    <property type="evidence" value="ECO:0007669"/>
    <property type="project" value="InterPro"/>
</dbReference>
<dbReference type="Pfam" id="PF00210">
    <property type="entry name" value="Ferritin"/>
    <property type="match status" value="1"/>
</dbReference>
<dbReference type="GO" id="GO:0005737">
    <property type="term" value="C:cytoplasm"/>
    <property type="evidence" value="ECO:0007669"/>
    <property type="project" value="TreeGrafter"/>
</dbReference>
<dbReference type="PANTHER" id="PTHR11431:SF75">
    <property type="entry name" value="FERRITIN"/>
    <property type="match status" value="1"/>
</dbReference>
<dbReference type="InterPro" id="IPR009078">
    <property type="entry name" value="Ferritin-like_SF"/>
</dbReference>
<dbReference type="InterPro" id="IPR009040">
    <property type="entry name" value="Ferritin-like_diiron"/>
</dbReference>
<sequence>MSRVRQNFHEDCEAAINKQINMELYASYTYQAMHFHFLREDVALKSIAGFFGKSSEEEREHAEKLMKYQNMRGGTIVLQDVQKPAKQTWGSMLEAIQDALELEKVVNQSLLDLQKLADSRALCDFIEGEYLKEQVESIKELADHATNLKRVGSGLGEFIKTTQRGSSKDQEEAKDCIVELLLAHGLMERRGDCKLPGVRLLLGYPSHLQV</sequence>
<reference evidence="12" key="1">
    <citation type="submission" date="2016-11" db="UniProtKB">
        <authorList>
            <consortium name="WormBaseParasite"/>
        </authorList>
    </citation>
    <scope>IDENTIFICATION</scope>
</reference>
<organism evidence="11 12">
    <name type="scientific">Macrostomum lignano</name>
    <dbReference type="NCBI Taxonomy" id="282301"/>
    <lineage>
        <taxon>Eukaryota</taxon>
        <taxon>Metazoa</taxon>
        <taxon>Spiralia</taxon>
        <taxon>Lophotrochozoa</taxon>
        <taxon>Platyhelminthes</taxon>
        <taxon>Rhabditophora</taxon>
        <taxon>Macrostomorpha</taxon>
        <taxon>Macrostomida</taxon>
        <taxon>Macrostomidae</taxon>
        <taxon>Macrostomum</taxon>
    </lineage>
</organism>
<evidence type="ECO:0000256" key="5">
    <source>
        <dbReference type="ARBA" id="ARBA00023004"/>
    </source>
</evidence>
<dbReference type="SUPFAM" id="SSF47240">
    <property type="entry name" value="Ferritin-like"/>
    <property type="match status" value="1"/>
</dbReference>
<dbReference type="GO" id="GO:0006879">
    <property type="term" value="P:intracellular iron ion homeostasis"/>
    <property type="evidence" value="ECO:0007669"/>
    <property type="project" value="UniProtKB-KW"/>
</dbReference>